<evidence type="ECO:0000256" key="4">
    <source>
        <dbReference type="ARBA" id="ARBA00022485"/>
    </source>
</evidence>
<comment type="catalytic activity">
    <reaction evidence="10">
        <text>5-amino-5-(4-hydroxybenzyl)-6-(D-ribitylimino)-5,6-dihydrouracil + S-adenosyl-L-methionine = 7,8-didemethyl-8-hydroxy-5-deazariboflavin + 5'-deoxyadenosine + L-methionine + NH4(+) + H(+)</text>
        <dbReference type="Rhea" id="RHEA:55204"/>
        <dbReference type="ChEBI" id="CHEBI:15378"/>
        <dbReference type="ChEBI" id="CHEBI:17319"/>
        <dbReference type="ChEBI" id="CHEBI:28938"/>
        <dbReference type="ChEBI" id="CHEBI:57844"/>
        <dbReference type="ChEBI" id="CHEBI:59789"/>
        <dbReference type="ChEBI" id="CHEBI:59904"/>
        <dbReference type="ChEBI" id="CHEBI:85936"/>
        <dbReference type="EC" id="4.3.1.32"/>
    </reaction>
</comment>
<evidence type="ECO:0000256" key="8">
    <source>
        <dbReference type="ARBA" id="ARBA00023014"/>
    </source>
</evidence>
<evidence type="ECO:0000256" key="1">
    <source>
        <dbReference type="ARBA" id="ARBA00001966"/>
    </source>
</evidence>
<proteinExistence type="inferred from homology"/>
<gene>
    <name evidence="12" type="primary">cofG</name>
    <name evidence="12" type="ORF">ACFFLH_13340</name>
</gene>
<reference evidence="12 13" key="1">
    <citation type="submission" date="2024-09" db="EMBL/GenBank/DDBJ databases">
        <authorList>
            <person name="Sun Q."/>
            <person name="Mori K."/>
        </authorList>
    </citation>
    <scope>NUCLEOTIDE SEQUENCE [LARGE SCALE GENOMIC DNA]</scope>
    <source>
        <strain evidence="12 13">ATCC 51285</strain>
    </source>
</reference>
<evidence type="ECO:0000256" key="10">
    <source>
        <dbReference type="ARBA" id="ARBA00048974"/>
    </source>
</evidence>
<dbReference type="Gene3D" id="3.20.20.70">
    <property type="entry name" value="Aldolase class I"/>
    <property type="match status" value="1"/>
</dbReference>
<dbReference type="EMBL" id="JBHLZN010000004">
    <property type="protein sequence ID" value="MFB9887399.1"/>
    <property type="molecule type" value="Genomic_DNA"/>
</dbReference>
<evidence type="ECO:0000256" key="9">
    <source>
        <dbReference type="ARBA" id="ARBA00023239"/>
    </source>
</evidence>
<dbReference type="Pfam" id="PF04055">
    <property type="entry name" value="Radical_SAM"/>
    <property type="match status" value="1"/>
</dbReference>
<dbReference type="GO" id="GO:0044689">
    <property type="term" value="F:7,8-didemethyl-8-hydroxy-5-deazariboflavin synthase activity"/>
    <property type="evidence" value="ECO:0007669"/>
    <property type="project" value="UniProtKB-EC"/>
</dbReference>
<dbReference type="InterPro" id="IPR013785">
    <property type="entry name" value="Aldolase_TIM"/>
</dbReference>
<protein>
    <recommendedName>
        <fullName evidence="3">7,8-didemethyl-8-hydroxy-5-deazariboflavin synthase</fullName>
        <ecNumber evidence="3">4.3.1.32</ecNumber>
    </recommendedName>
</protein>
<dbReference type="RefSeq" id="WP_027314046.1">
    <property type="nucleotide sequence ID" value="NZ_JBHLZN010000004.1"/>
</dbReference>
<comment type="caution">
    <text evidence="12">The sequence shown here is derived from an EMBL/GenBank/DDBJ whole genome shotgun (WGS) entry which is preliminary data.</text>
</comment>
<evidence type="ECO:0000256" key="5">
    <source>
        <dbReference type="ARBA" id="ARBA00022691"/>
    </source>
</evidence>
<evidence type="ECO:0000256" key="2">
    <source>
        <dbReference type="ARBA" id="ARBA00004712"/>
    </source>
</evidence>
<dbReference type="NCBIfam" id="TIGR03550">
    <property type="entry name" value="F420_cofG"/>
    <property type="match status" value="1"/>
</dbReference>
<dbReference type="SFLD" id="SFLDF00294">
    <property type="entry name" value="7_8-didemethyl-8-hydroxy-5-dea"/>
    <property type="match status" value="1"/>
</dbReference>
<keyword evidence="5" id="KW-0949">S-adenosyl-L-methionine</keyword>
<keyword evidence="7" id="KW-0408">Iron</keyword>
<evidence type="ECO:0000313" key="12">
    <source>
        <dbReference type="EMBL" id="MFB9887399.1"/>
    </source>
</evidence>
<keyword evidence="8" id="KW-0411">Iron-sulfur</keyword>
<dbReference type="SFLD" id="SFLDG01064">
    <property type="entry name" value="F420__menaquinone_cofactor_bio"/>
    <property type="match status" value="1"/>
</dbReference>
<feature type="domain" description="Radical SAM core" evidence="11">
    <location>
        <begin position="37"/>
        <end position="284"/>
    </location>
</feature>
<dbReference type="NCBIfam" id="NF004884">
    <property type="entry name" value="PRK06245.1"/>
    <property type="match status" value="1"/>
</dbReference>
<dbReference type="SMART" id="SM00729">
    <property type="entry name" value="Elp3"/>
    <property type="match status" value="1"/>
</dbReference>
<dbReference type="SFLD" id="SFLDG01388">
    <property type="entry name" value="7_8-didemethyl-8-hydroxy-5-dea"/>
    <property type="match status" value="1"/>
</dbReference>
<name>A0ABV5ZH05_9GAMM</name>
<keyword evidence="13" id="KW-1185">Reference proteome</keyword>
<dbReference type="InterPro" id="IPR058240">
    <property type="entry name" value="rSAM_sf"/>
</dbReference>
<dbReference type="EC" id="4.3.1.32" evidence="3"/>
<dbReference type="InterPro" id="IPR007197">
    <property type="entry name" value="rSAM"/>
</dbReference>
<evidence type="ECO:0000259" key="11">
    <source>
        <dbReference type="PROSITE" id="PS51918"/>
    </source>
</evidence>
<dbReference type="InterPro" id="IPR034405">
    <property type="entry name" value="F420"/>
</dbReference>
<evidence type="ECO:0000256" key="6">
    <source>
        <dbReference type="ARBA" id="ARBA00022723"/>
    </source>
</evidence>
<evidence type="ECO:0000313" key="13">
    <source>
        <dbReference type="Proteomes" id="UP001589628"/>
    </source>
</evidence>
<accession>A0ABV5ZH05</accession>
<keyword evidence="4" id="KW-0004">4Fe-4S</keyword>
<organism evidence="12 13">
    <name type="scientific">Balneatrix alpica</name>
    <dbReference type="NCBI Taxonomy" id="75684"/>
    <lineage>
        <taxon>Bacteria</taxon>
        <taxon>Pseudomonadati</taxon>
        <taxon>Pseudomonadota</taxon>
        <taxon>Gammaproteobacteria</taxon>
        <taxon>Oceanospirillales</taxon>
        <taxon>Balneatrichaceae</taxon>
        <taxon>Balneatrix</taxon>
    </lineage>
</organism>
<keyword evidence="6" id="KW-0479">Metal-binding</keyword>
<comment type="pathway">
    <text evidence="2">Cofactor biosynthesis; coenzyme F0 biosynthesis.</text>
</comment>
<keyword evidence="9 12" id="KW-0456">Lyase</keyword>
<dbReference type="PANTHER" id="PTHR43076:SF15">
    <property type="entry name" value="7,8-DIDEMETHYL-8-HYDROXY-5-DEAZARIBOFLAVIN SYNTHASE"/>
    <property type="match status" value="1"/>
</dbReference>
<dbReference type="SUPFAM" id="SSF102114">
    <property type="entry name" value="Radical SAM enzymes"/>
    <property type="match status" value="1"/>
</dbReference>
<dbReference type="Proteomes" id="UP001589628">
    <property type="component" value="Unassembled WGS sequence"/>
</dbReference>
<comment type="cofactor">
    <cofactor evidence="1">
        <name>[4Fe-4S] cluster</name>
        <dbReference type="ChEBI" id="CHEBI:49883"/>
    </cofactor>
</comment>
<dbReference type="InterPro" id="IPR006638">
    <property type="entry name" value="Elp3/MiaA/NifB-like_rSAM"/>
</dbReference>
<dbReference type="InterPro" id="IPR019939">
    <property type="entry name" value="CofG_family"/>
</dbReference>
<evidence type="ECO:0000256" key="3">
    <source>
        <dbReference type="ARBA" id="ARBA00012126"/>
    </source>
</evidence>
<dbReference type="PROSITE" id="PS51918">
    <property type="entry name" value="RADICAL_SAM"/>
    <property type="match status" value="1"/>
</dbReference>
<sequence>MLSRHSALALQGVSGGELEDLCAQAVQLRKQHYGERLTYSRKVFVPLTTLCRDDCGYCTFVQRPGSPGAKVMTPAEVMEVVQQGQQLGCKEVLFSLGEKPERRYQQARDALAALGYQRMTDYLAACCDQVLEQSSLMPHVNAGTLDEDELRLLKPRCLSMGMMLETMSRRLLQKGGAHYACPDKVPLQRIRTLERAGRLQVPFTTGILIGIGETWDERIDSLLLINRLHAEYGHIQEVIIQNFCAKPGTPMANYPEPSLEEMLRTLAVARLLLHPSISLQAPPNLQQRYGHYIQAGINDWGGISPLTRDYINPEKAWPQLELLAAACAEQGCLLEERLALYPAYQQQPGFVEAAVQARLAPLCRADGLAQHQCLAS</sequence>
<dbReference type="HAMAP" id="MF_01611">
    <property type="entry name" value="FO_synth_sub1"/>
    <property type="match status" value="1"/>
</dbReference>
<dbReference type="CDD" id="cd01335">
    <property type="entry name" value="Radical_SAM"/>
    <property type="match status" value="1"/>
</dbReference>
<dbReference type="PANTHER" id="PTHR43076">
    <property type="entry name" value="FO SYNTHASE (COFH)"/>
    <property type="match status" value="1"/>
</dbReference>
<evidence type="ECO:0000256" key="7">
    <source>
        <dbReference type="ARBA" id="ARBA00023004"/>
    </source>
</evidence>
<dbReference type="SFLD" id="SFLDS00029">
    <property type="entry name" value="Radical_SAM"/>
    <property type="match status" value="1"/>
</dbReference>